<dbReference type="Proteomes" id="UP000002274">
    <property type="component" value="Chromosome"/>
</dbReference>
<dbReference type="CDD" id="cd09627">
    <property type="entry name" value="DOMON_murB_like"/>
    <property type="match status" value="1"/>
</dbReference>
<dbReference type="STRING" id="59922.P9303_13271"/>
<protein>
    <recommendedName>
        <fullName evidence="3">DOMON-like domain-containing protein</fullName>
    </recommendedName>
</protein>
<evidence type="ECO:0008006" key="3">
    <source>
        <dbReference type="Google" id="ProtNLM"/>
    </source>
</evidence>
<dbReference type="RefSeq" id="WP_011825972.1">
    <property type="nucleotide sequence ID" value="NC_008820.1"/>
</dbReference>
<dbReference type="HOGENOM" id="CLU_113334_0_0_3"/>
<name>A2C9B4_PROM3</name>
<evidence type="ECO:0000313" key="1">
    <source>
        <dbReference type="EMBL" id="ABM78074.1"/>
    </source>
</evidence>
<dbReference type="KEGG" id="pmf:P9303_13271"/>
<dbReference type="BioCyc" id="PMAR59922:G1G80-1144-MONOMER"/>
<dbReference type="AlphaFoldDB" id="A2C9B4"/>
<reference evidence="1 2" key="1">
    <citation type="journal article" date="2007" name="PLoS Genet.">
        <title>Patterns and implications of gene gain and loss in the evolution of Prochlorococcus.</title>
        <authorList>
            <person name="Kettler G.C."/>
            <person name="Martiny A.C."/>
            <person name="Huang K."/>
            <person name="Zucker J."/>
            <person name="Coleman M.L."/>
            <person name="Rodrigue S."/>
            <person name="Chen F."/>
            <person name="Lapidus A."/>
            <person name="Ferriera S."/>
            <person name="Johnson J."/>
            <person name="Steglich C."/>
            <person name="Church G.M."/>
            <person name="Richardson P."/>
            <person name="Chisholm S.W."/>
        </authorList>
    </citation>
    <scope>NUCLEOTIDE SEQUENCE [LARGE SCALE GENOMIC DNA]</scope>
    <source>
        <strain evidence="1 2">MIT 9303</strain>
    </source>
</reference>
<organism evidence="1 2">
    <name type="scientific">Prochlorococcus marinus (strain MIT 9303)</name>
    <dbReference type="NCBI Taxonomy" id="59922"/>
    <lineage>
        <taxon>Bacteria</taxon>
        <taxon>Bacillati</taxon>
        <taxon>Cyanobacteriota</taxon>
        <taxon>Cyanophyceae</taxon>
        <taxon>Synechococcales</taxon>
        <taxon>Prochlorococcaceae</taxon>
        <taxon>Prochlorococcus</taxon>
    </lineage>
</organism>
<dbReference type="EMBL" id="CP000554">
    <property type="protein sequence ID" value="ABM78074.1"/>
    <property type="molecule type" value="Genomic_DNA"/>
</dbReference>
<gene>
    <name evidence="1" type="ordered locus">P9303_13271</name>
</gene>
<sequence>MARHAVMTRQVCTLVPYEPRQKPNLLVSAEFVWHEEGILELSYGLRSRGEAGLNDIQMPATAVSPQRCDELWSNTCFEAFLAHPGQENYWELNVAPSGNWNLYSLENYRNGLKPELGVLLPTISIHGGPKDFRCDVLLNLQPWLPSISCPEFSLAAVIKHADASYSYWAIRHTGQGPDFHDRRSFIQP</sequence>
<dbReference type="Gene3D" id="2.60.40.1190">
    <property type="match status" value="1"/>
</dbReference>
<evidence type="ECO:0000313" key="2">
    <source>
        <dbReference type="Proteomes" id="UP000002274"/>
    </source>
</evidence>
<accession>A2C9B4</accession>
<proteinExistence type="predicted"/>